<dbReference type="Gene3D" id="2.60.40.1120">
    <property type="entry name" value="Carboxypeptidase-like, regulatory domain"/>
    <property type="match status" value="1"/>
</dbReference>
<dbReference type="EMBL" id="QOWE01000031">
    <property type="protein sequence ID" value="RCR66119.1"/>
    <property type="molecule type" value="Genomic_DNA"/>
</dbReference>
<dbReference type="InterPro" id="IPR036942">
    <property type="entry name" value="Beta-barrel_TonB_sf"/>
</dbReference>
<dbReference type="InterPro" id="IPR000531">
    <property type="entry name" value="Beta-barrel_TonB"/>
</dbReference>
<dbReference type="Gene3D" id="2.40.170.20">
    <property type="entry name" value="TonB-dependent receptor, beta-barrel domain"/>
    <property type="match status" value="1"/>
</dbReference>
<dbReference type="OrthoDB" id="9758870at2"/>
<dbReference type="Pfam" id="PF00593">
    <property type="entry name" value="TonB_dep_Rec_b-barrel"/>
    <property type="match status" value="1"/>
</dbReference>
<dbReference type="GO" id="GO:0044718">
    <property type="term" value="P:siderophore transmembrane transport"/>
    <property type="evidence" value="ECO:0007669"/>
    <property type="project" value="TreeGrafter"/>
</dbReference>
<keyword evidence="2 10" id="KW-0813">Transport</keyword>
<dbReference type="RefSeq" id="WP_114409511.1">
    <property type="nucleotide sequence ID" value="NZ_QOWE01000031.1"/>
</dbReference>
<evidence type="ECO:0000256" key="1">
    <source>
        <dbReference type="ARBA" id="ARBA00004571"/>
    </source>
</evidence>
<comment type="subcellular location">
    <subcellularLocation>
        <location evidence="1 10">Cell outer membrane</location>
        <topology evidence="1 10">Multi-pass membrane protein</topology>
    </subcellularLocation>
</comment>
<evidence type="ECO:0000256" key="9">
    <source>
        <dbReference type="ARBA" id="ARBA00023237"/>
    </source>
</evidence>
<name>A0A368JEL6_9BACT</name>
<accession>A0A368JEL6</accession>
<keyword evidence="16" id="KW-1185">Reference proteome</keyword>
<dbReference type="Pfam" id="PF07715">
    <property type="entry name" value="Plug"/>
    <property type="match status" value="1"/>
</dbReference>
<keyword evidence="3 10" id="KW-1134">Transmembrane beta strand</keyword>
<dbReference type="Proteomes" id="UP000253383">
    <property type="component" value="Unassembled WGS sequence"/>
</dbReference>
<evidence type="ECO:0000256" key="10">
    <source>
        <dbReference type="PROSITE-ProRule" id="PRU01360"/>
    </source>
</evidence>
<dbReference type="InterPro" id="IPR039426">
    <property type="entry name" value="TonB-dep_rcpt-like"/>
</dbReference>
<evidence type="ECO:0000256" key="6">
    <source>
        <dbReference type="ARBA" id="ARBA00023077"/>
    </source>
</evidence>
<evidence type="ECO:0000256" key="3">
    <source>
        <dbReference type="ARBA" id="ARBA00022452"/>
    </source>
</evidence>
<dbReference type="AlphaFoldDB" id="A0A368JEL6"/>
<dbReference type="Pfam" id="PF13715">
    <property type="entry name" value="CarbopepD_reg_2"/>
    <property type="match status" value="1"/>
</dbReference>
<dbReference type="GO" id="GO:0009279">
    <property type="term" value="C:cell outer membrane"/>
    <property type="evidence" value="ECO:0007669"/>
    <property type="project" value="UniProtKB-SubCell"/>
</dbReference>
<evidence type="ECO:0000313" key="15">
    <source>
        <dbReference type="EMBL" id="RCR66119.1"/>
    </source>
</evidence>
<evidence type="ECO:0000256" key="11">
    <source>
        <dbReference type="RuleBase" id="RU003357"/>
    </source>
</evidence>
<dbReference type="PROSITE" id="PS52016">
    <property type="entry name" value="TONB_DEPENDENT_REC_3"/>
    <property type="match status" value="1"/>
</dbReference>
<dbReference type="SUPFAM" id="SSF49464">
    <property type="entry name" value="Carboxypeptidase regulatory domain-like"/>
    <property type="match status" value="1"/>
</dbReference>
<evidence type="ECO:0000256" key="7">
    <source>
        <dbReference type="ARBA" id="ARBA00023136"/>
    </source>
</evidence>
<dbReference type="GO" id="GO:0015344">
    <property type="term" value="F:siderophore uptake transmembrane transporter activity"/>
    <property type="evidence" value="ECO:0007669"/>
    <property type="project" value="TreeGrafter"/>
</dbReference>
<keyword evidence="4 10" id="KW-0812">Transmembrane</keyword>
<dbReference type="SUPFAM" id="SSF56935">
    <property type="entry name" value="Porins"/>
    <property type="match status" value="1"/>
</dbReference>
<gene>
    <name evidence="15" type="ORF">DUE52_28565</name>
</gene>
<feature type="chain" id="PRO_5016883727" evidence="12">
    <location>
        <begin position="20"/>
        <end position="800"/>
    </location>
</feature>
<evidence type="ECO:0000256" key="2">
    <source>
        <dbReference type="ARBA" id="ARBA00022448"/>
    </source>
</evidence>
<comment type="similarity">
    <text evidence="10 11">Belongs to the TonB-dependent receptor family.</text>
</comment>
<dbReference type="Gene3D" id="2.170.130.10">
    <property type="entry name" value="TonB-dependent receptor, plug domain"/>
    <property type="match status" value="1"/>
</dbReference>
<protein>
    <submittedName>
        <fullName evidence="15">TonB-dependent receptor</fullName>
    </submittedName>
</protein>
<evidence type="ECO:0000259" key="14">
    <source>
        <dbReference type="Pfam" id="PF07715"/>
    </source>
</evidence>
<evidence type="ECO:0000256" key="8">
    <source>
        <dbReference type="ARBA" id="ARBA00023170"/>
    </source>
</evidence>
<dbReference type="PANTHER" id="PTHR30069:SF29">
    <property type="entry name" value="HEMOGLOBIN AND HEMOGLOBIN-HAPTOGLOBIN-BINDING PROTEIN 1-RELATED"/>
    <property type="match status" value="1"/>
</dbReference>
<keyword evidence="7 10" id="KW-0472">Membrane</keyword>
<evidence type="ECO:0000256" key="5">
    <source>
        <dbReference type="ARBA" id="ARBA00022729"/>
    </source>
</evidence>
<keyword evidence="6 11" id="KW-0798">TonB box</keyword>
<feature type="signal peptide" evidence="12">
    <location>
        <begin position="1"/>
        <end position="19"/>
    </location>
</feature>
<evidence type="ECO:0000259" key="13">
    <source>
        <dbReference type="Pfam" id="PF00593"/>
    </source>
</evidence>
<evidence type="ECO:0000313" key="16">
    <source>
        <dbReference type="Proteomes" id="UP000253383"/>
    </source>
</evidence>
<evidence type="ECO:0000256" key="12">
    <source>
        <dbReference type="SAM" id="SignalP"/>
    </source>
</evidence>
<comment type="caution">
    <text evidence="15">The sequence shown here is derived from an EMBL/GenBank/DDBJ whole genome shotgun (WGS) entry which is preliminary data.</text>
</comment>
<organism evidence="15 16">
    <name type="scientific">Larkinella punicea</name>
    <dbReference type="NCBI Taxonomy" id="2315727"/>
    <lineage>
        <taxon>Bacteria</taxon>
        <taxon>Pseudomonadati</taxon>
        <taxon>Bacteroidota</taxon>
        <taxon>Cytophagia</taxon>
        <taxon>Cytophagales</taxon>
        <taxon>Spirosomataceae</taxon>
        <taxon>Larkinella</taxon>
    </lineage>
</organism>
<keyword evidence="8 15" id="KW-0675">Receptor</keyword>
<dbReference type="InterPro" id="IPR037066">
    <property type="entry name" value="Plug_dom_sf"/>
</dbReference>
<dbReference type="InterPro" id="IPR012910">
    <property type="entry name" value="Plug_dom"/>
</dbReference>
<feature type="domain" description="TonB-dependent receptor-like beta-barrel" evidence="13">
    <location>
        <begin position="329"/>
        <end position="760"/>
    </location>
</feature>
<reference evidence="15 16" key="1">
    <citation type="submission" date="2018-07" db="EMBL/GenBank/DDBJ databases">
        <title>Genome analysis of Larkinella rosea.</title>
        <authorList>
            <person name="Zhou Z."/>
            <person name="Wang G."/>
        </authorList>
    </citation>
    <scope>NUCLEOTIDE SEQUENCE [LARGE SCALE GENOMIC DNA]</scope>
    <source>
        <strain evidence="16">zzj9</strain>
    </source>
</reference>
<dbReference type="PANTHER" id="PTHR30069">
    <property type="entry name" value="TONB-DEPENDENT OUTER MEMBRANE RECEPTOR"/>
    <property type="match status" value="1"/>
</dbReference>
<dbReference type="InterPro" id="IPR008969">
    <property type="entry name" value="CarboxyPept-like_regulatory"/>
</dbReference>
<evidence type="ECO:0000256" key="4">
    <source>
        <dbReference type="ARBA" id="ARBA00022692"/>
    </source>
</evidence>
<keyword evidence="9 10" id="KW-0998">Cell outer membrane</keyword>
<sequence length="800" mass="89838">MRFFYFTIVCSWLILFAAAAQPKTDKSNHSLTGYVRDAITKKPIQGVTVFITENRRGVNTSRDGFFVIPLPGGTYNVKFTHIGFRPQTHTIVLNKTVLTEILLEDDSKDLEEVTVTTEAPDRNVKKVELGVTQMSIKTIKRIPAFMGEADVVRSLLLLPGVTTVGEGAPGINVRGGSTDQNLVLMDDAPIFNSSHLMGFFSVFNPDIVRDVTLNRGGIAPSMGGRAASVLDIRVKEPEIDKLTVNGGIGIVASRLGIEGPLFNKKLSFLLAGRASFNDFLFKLMPRSIRETKANFYDLTTKLKFQPNEKHTVTFTGYASRDEFKLASDSLSTVEVNASSTVFEYRTVNGTLKWNYFINDRFNLTTTAVYSQYRPETSAPDPANAFRLTSEILHRQLKADLSYAATSNHQLQGGISLIDYYLQPNKLVPGFQSNVLPKAMPIERAYELAVYAQDEWKVNEAFSILGGIRYSQLLNRGPASVPVYEEGVPREPETTSSSTAHAKGQIYHQAGGIEPRLALRWTVAEGQSIKAGYNRLRQYIHLITNTTAALPVSRWKLSDSFVKPQIADQWSVGYFRNTAGNAFEASAEVYYKTLQNAIDFKDGSELLLNPTPETELLQGTGKAYGLETQLRKNKGHWIGWVSYTYSRSLYTINGPFPEERVNNGLEYPTNFDKPHTLNAMTTFRPNSRVNVSFNFTYSTGRPVTQPYARARVNGIIVPIYINRNQQRIPDYHRLDFAIEFNQNPAKIRRWERSWVFSIYNVYARKNAYSVFFKVNSASLSDGYKLSVFGSAFPSLTYNFKF</sequence>
<feature type="domain" description="TonB-dependent receptor plug" evidence="14">
    <location>
        <begin position="144"/>
        <end position="227"/>
    </location>
</feature>
<keyword evidence="5 12" id="KW-0732">Signal</keyword>
<proteinExistence type="inferred from homology"/>